<sequence length="79" mass="8927">MYQPLSRDDSGRIGAAPYPDDVLQLPLSSTGFSKAASRFTGPLEERARRSTEGNPGLERVEVYFRTGDLFQDLGFFRRR</sequence>
<name>A0AAW1AEG1_9HYME</name>
<dbReference type="EMBL" id="JAWNGG020000021">
    <property type="protein sequence ID" value="KAK9308484.1"/>
    <property type="molecule type" value="Genomic_DNA"/>
</dbReference>
<comment type="caution">
    <text evidence="2">The sequence shown here is derived from an EMBL/GenBank/DDBJ whole genome shotgun (WGS) entry which is preliminary data.</text>
</comment>
<dbReference type="Proteomes" id="UP001432146">
    <property type="component" value="Unassembled WGS sequence"/>
</dbReference>
<proteinExistence type="predicted"/>
<keyword evidence="3" id="KW-1185">Reference proteome</keyword>
<organism evidence="2 3">
    <name type="scientific">Tetragonisca angustula</name>
    <dbReference type="NCBI Taxonomy" id="166442"/>
    <lineage>
        <taxon>Eukaryota</taxon>
        <taxon>Metazoa</taxon>
        <taxon>Ecdysozoa</taxon>
        <taxon>Arthropoda</taxon>
        <taxon>Hexapoda</taxon>
        <taxon>Insecta</taxon>
        <taxon>Pterygota</taxon>
        <taxon>Neoptera</taxon>
        <taxon>Endopterygota</taxon>
        <taxon>Hymenoptera</taxon>
        <taxon>Apocrita</taxon>
        <taxon>Aculeata</taxon>
        <taxon>Apoidea</taxon>
        <taxon>Anthophila</taxon>
        <taxon>Apidae</taxon>
        <taxon>Tetragonisca</taxon>
    </lineage>
</organism>
<feature type="region of interest" description="Disordered" evidence="1">
    <location>
        <begin position="36"/>
        <end position="55"/>
    </location>
</feature>
<evidence type="ECO:0000313" key="3">
    <source>
        <dbReference type="Proteomes" id="UP001432146"/>
    </source>
</evidence>
<dbReference type="AlphaFoldDB" id="A0AAW1AEG1"/>
<reference evidence="2 3" key="1">
    <citation type="submission" date="2024-05" db="EMBL/GenBank/DDBJ databases">
        <title>The nuclear and mitochondrial genome assemblies of Tetragonisca angustula (Apidae: Meliponini), a tiny yet remarkable pollinator in the Neotropics.</title>
        <authorList>
            <person name="Ferrari R."/>
            <person name="Ricardo P.C."/>
            <person name="Dias F.C."/>
            <person name="Araujo N.S."/>
            <person name="Soares D.O."/>
            <person name="Zhou Q.-S."/>
            <person name="Zhu C.-D."/>
            <person name="Coutinho L."/>
            <person name="Airas M.C."/>
            <person name="Batista T.M."/>
        </authorList>
    </citation>
    <scope>NUCLEOTIDE SEQUENCE [LARGE SCALE GENOMIC DNA]</scope>
    <source>
        <strain evidence="2">ASF017062</strain>
        <tissue evidence="2">Abdomen</tissue>
    </source>
</reference>
<evidence type="ECO:0000313" key="2">
    <source>
        <dbReference type="EMBL" id="KAK9308484.1"/>
    </source>
</evidence>
<gene>
    <name evidence="2" type="ORF">QLX08_001635</name>
</gene>
<evidence type="ECO:0000256" key="1">
    <source>
        <dbReference type="SAM" id="MobiDB-lite"/>
    </source>
</evidence>
<accession>A0AAW1AEG1</accession>
<protein>
    <submittedName>
        <fullName evidence="2">Uncharacterized protein</fullName>
    </submittedName>
</protein>